<evidence type="ECO:0000313" key="2">
    <source>
        <dbReference type="Proteomes" id="UP001289374"/>
    </source>
</evidence>
<gene>
    <name evidence="1" type="ORF">Sango_1429100</name>
</gene>
<dbReference type="Gene3D" id="1.25.40.20">
    <property type="entry name" value="Ankyrin repeat-containing domain"/>
    <property type="match status" value="1"/>
</dbReference>
<dbReference type="PANTHER" id="PTHR24177">
    <property type="entry name" value="CASKIN"/>
    <property type="match status" value="1"/>
</dbReference>
<accession>A0AAE1WU69</accession>
<dbReference type="EMBL" id="JACGWL010000007">
    <property type="protein sequence ID" value="KAK4399536.1"/>
    <property type="molecule type" value="Genomic_DNA"/>
</dbReference>
<name>A0AAE1WU69_9LAMI</name>
<reference evidence="1" key="1">
    <citation type="submission" date="2020-06" db="EMBL/GenBank/DDBJ databases">
        <authorList>
            <person name="Li T."/>
            <person name="Hu X."/>
            <person name="Zhang T."/>
            <person name="Song X."/>
            <person name="Zhang H."/>
            <person name="Dai N."/>
            <person name="Sheng W."/>
            <person name="Hou X."/>
            <person name="Wei L."/>
        </authorList>
    </citation>
    <scope>NUCLEOTIDE SEQUENCE</scope>
    <source>
        <strain evidence="1">K16</strain>
        <tissue evidence="1">Leaf</tissue>
    </source>
</reference>
<dbReference type="GO" id="GO:0016020">
    <property type="term" value="C:membrane"/>
    <property type="evidence" value="ECO:0007669"/>
    <property type="project" value="TreeGrafter"/>
</dbReference>
<organism evidence="1 2">
    <name type="scientific">Sesamum angolense</name>
    <dbReference type="NCBI Taxonomy" id="2727404"/>
    <lineage>
        <taxon>Eukaryota</taxon>
        <taxon>Viridiplantae</taxon>
        <taxon>Streptophyta</taxon>
        <taxon>Embryophyta</taxon>
        <taxon>Tracheophyta</taxon>
        <taxon>Spermatophyta</taxon>
        <taxon>Magnoliopsida</taxon>
        <taxon>eudicotyledons</taxon>
        <taxon>Gunneridae</taxon>
        <taxon>Pentapetalae</taxon>
        <taxon>asterids</taxon>
        <taxon>lamiids</taxon>
        <taxon>Lamiales</taxon>
        <taxon>Pedaliaceae</taxon>
        <taxon>Sesamum</taxon>
    </lineage>
</organism>
<comment type="caution">
    <text evidence="1">The sequence shown here is derived from an EMBL/GenBank/DDBJ whole genome shotgun (WGS) entry which is preliminary data.</text>
</comment>
<keyword evidence="2" id="KW-1185">Reference proteome</keyword>
<dbReference type="InterPro" id="IPR036770">
    <property type="entry name" value="Ankyrin_rpt-contain_sf"/>
</dbReference>
<reference evidence="1" key="2">
    <citation type="journal article" date="2024" name="Plant">
        <title>Genomic evolution and insights into agronomic trait innovations of Sesamum species.</title>
        <authorList>
            <person name="Miao H."/>
            <person name="Wang L."/>
            <person name="Qu L."/>
            <person name="Liu H."/>
            <person name="Sun Y."/>
            <person name="Le M."/>
            <person name="Wang Q."/>
            <person name="Wei S."/>
            <person name="Zheng Y."/>
            <person name="Lin W."/>
            <person name="Duan Y."/>
            <person name="Cao H."/>
            <person name="Xiong S."/>
            <person name="Wang X."/>
            <person name="Wei L."/>
            <person name="Li C."/>
            <person name="Ma Q."/>
            <person name="Ju M."/>
            <person name="Zhao R."/>
            <person name="Li G."/>
            <person name="Mu C."/>
            <person name="Tian Q."/>
            <person name="Mei H."/>
            <person name="Zhang T."/>
            <person name="Gao T."/>
            <person name="Zhang H."/>
        </authorList>
    </citation>
    <scope>NUCLEOTIDE SEQUENCE</scope>
    <source>
        <strain evidence="1">K16</strain>
    </source>
</reference>
<dbReference type="PANTHER" id="PTHR24177:SF292">
    <property type="entry name" value="ANKYRIN REPEAT FAMILY PROTEIN-RELATED"/>
    <property type="match status" value="1"/>
</dbReference>
<dbReference type="AlphaFoldDB" id="A0AAE1WU69"/>
<dbReference type="SUPFAM" id="SSF48403">
    <property type="entry name" value="Ankyrin repeat"/>
    <property type="match status" value="1"/>
</dbReference>
<proteinExistence type="predicted"/>
<evidence type="ECO:0000313" key="1">
    <source>
        <dbReference type="EMBL" id="KAK4399536.1"/>
    </source>
</evidence>
<protein>
    <submittedName>
        <fullName evidence="1">Uncharacterized protein</fullName>
    </submittedName>
</protein>
<dbReference type="Proteomes" id="UP001289374">
    <property type="component" value="Unassembled WGS sequence"/>
</dbReference>
<sequence>MEERLWAQVQRLERADVLKLLEEPPILHEAAKVGNVGLITMLTRSDPDLIWKLDSNKHYIFHTAVLHRQENVFSLIHQIGSMKELIAISVDDNHNNIMHLAGN</sequence>